<sequence length="419" mass="46926">MTIWDKMPSKETLLKELPGDNAGILKVNAHMHTPYSFSAFKNIPQALDMAVEEGVCVVGINDFYSTDGYEEWANECMRRNLFPLFNIEFVSLNKEDQANSIRVNDPKNPGRTYLSGKGLAFPQNLREPYLSQLLDVKRESNLYAAKMCGKINEILQSIGAGFELSYQEIESTLTRGSVRERHLARALREKVGREFPGEDEQKAFYGKLFGEGKELKSPPNDYAAVENEIRSSLLKSGGAAFVPENPEAFLEMEAVRQVILKAGGIPTYPFLADDAEGNFTNFEKDLGRATEILKARGIYSAEFITSRNNPEVLEKYAGYLYNAGFIVTFGSEHNTPAMEPITLYARNKTQLSEKLMEINYKGACATAAHQYLYATEGEGYVDEDGKPRMENRGQYEKLGDALIRQVIEKAPPILARGKD</sequence>
<dbReference type="SUPFAM" id="SSF89550">
    <property type="entry name" value="PHP domain-like"/>
    <property type="match status" value="1"/>
</dbReference>
<dbReference type="EMBL" id="UOEP01000187">
    <property type="protein sequence ID" value="VAW23115.1"/>
    <property type="molecule type" value="Genomic_DNA"/>
</dbReference>
<evidence type="ECO:0008006" key="2">
    <source>
        <dbReference type="Google" id="ProtNLM"/>
    </source>
</evidence>
<accession>A0A3B0TWZ7</accession>
<reference evidence="1" key="1">
    <citation type="submission" date="2018-06" db="EMBL/GenBank/DDBJ databases">
        <authorList>
            <person name="Zhirakovskaya E."/>
        </authorList>
    </citation>
    <scope>NUCLEOTIDE SEQUENCE</scope>
</reference>
<protein>
    <recommendedName>
        <fullName evidence="2">PHP domain-containing protein</fullName>
    </recommendedName>
</protein>
<dbReference type="Gene3D" id="1.10.150.650">
    <property type="match status" value="1"/>
</dbReference>
<dbReference type="Gene3D" id="3.20.20.140">
    <property type="entry name" value="Metal-dependent hydrolases"/>
    <property type="match status" value="1"/>
</dbReference>
<proteinExistence type="predicted"/>
<name>A0A3B0TWZ7_9ZZZZ</name>
<evidence type="ECO:0000313" key="1">
    <source>
        <dbReference type="EMBL" id="VAW23115.1"/>
    </source>
</evidence>
<dbReference type="AlphaFoldDB" id="A0A3B0TWZ7"/>
<dbReference type="InterPro" id="IPR016195">
    <property type="entry name" value="Pol/histidinol_Pase-like"/>
</dbReference>
<gene>
    <name evidence="1" type="ORF">MNBD_BACTEROID01-1271</name>
</gene>
<organism evidence="1">
    <name type="scientific">hydrothermal vent metagenome</name>
    <dbReference type="NCBI Taxonomy" id="652676"/>
    <lineage>
        <taxon>unclassified sequences</taxon>
        <taxon>metagenomes</taxon>
        <taxon>ecological metagenomes</taxon>
    </lineage>
</organism>